<evidence type="ECO:0000313" key="1">
    <source>
        <dbReference type="EMBL" id="ALE03252.1"/>
    </source>
</evidence>
<reference evidence="1 2" key="1">
    <citation type="journal article" date="2015" name="Genome Announc.">
        <title>Complete Genome Sequence of Bartonella ancashensis Strain 20.00, Isolated from the Blood of a Patient with Verruga Peruana.</title>
        <authorList>
            <person name="Hang J."/>
            <person name="Mullins K.E."/>
            <person name="Clifford R.J."/>
            <person name="Onmus-Leone F."/>
            <person name="Yang Y."/>
            <person name="Jiang J."/>
            <person name="Leguia M."/>
            <person name="Kasper M.R."/>
            <person name="Maguina C."/>
            <person name="Lesho E.P."/>
            <person name="Jarman R.G."/>
            <person name="Richards A.L."/>
            <person name="Blazes D."/>
        </authorList>
    </citation>
    <scope>NUCLEOTIDE SEQUENCE [LARGE SCALE GENOMIC DNA]</scope>
    <source>
        <strain evidence="1 2">20.00</strain>
    </source>
</reference>
<name>A0A0M4LJ47_9HYPH</name>
<dbReference type="Proteomes" id="UP000057213">
    <property type="component" value="Chromosome"/>
</dbReference>
<dbReference type="PATRIC" id="fig|1318743.3.peg.450"/>
<keyword evidence="2" id="KW-1185">Reference proteome</keyword>
<dbReference type="KEGG" id="banc:PU02_0438"/>
<dbReference type="STRING" id="1318743.PU02_0438"/>
<gene>
    <name evidence="1" type="ORF">PU02_0438</name>
</gene>
<dbReference type="EMBL" id="CP010401">
    <property type="protein sequence ID" value="ALE03252.1"/>
    <property type="molecule type" value="Genomic_DNA"/>
</dbReference>
<protein>
    <submittedName>
        <fullName evidence="1">Uncharacterized protein</fullName>
    </submittedName>
</protein>
<accession>A0A0M4LJ47</accession>
<dbReference type="AlphaFoldDB" id="A0A0M4LJ47"/>
<proteinExistence type="predicted"/>
<sequence length="49" mass="5587">MLSPNRGIEQPLKTTIIENMTKNKLLDITILLPSSYQQQQAPLMFAKID</sequence>
<evidence type="ECO:0000313" key="2">
    <source>
        <dbReference type="Proteomes" id="UP000057213"/>
    </source>
</evidence>
<organism evidence="1 2">
    <name type="scientific">Bartonella ancashensis</name>
    <dbReference type="NCBI Taxonomy" id="1318743"/>
    <lineage>
        <taxon>Bacteria</taxon>
        <taxon>Pseudomonadati</taxon>
        <taxon>Pseudomonadota</taxon>
        <taxon>Alphaproteobacteria</taxon>
        <taxon>Hyphomicrobiales</taxon>
        <taxon>Bartonellaceae</taxon>
        <taxon>Bartonella</taxon>
    </lineage>
</organism>